<dbReference type="EMBL" id="JAUZQC010000012">
    <property type="protein sequence ID" value="KAK5861907.1"/>
    <property type="molecule type" value="Genomic_DNA"/>
</dbReference>
<name>A0AAN7XJ43_ELEMC</name>
<evidence type="ECO:0000313" key="3">
    <source>
        <dbReference type="Proteomes" id="UP001346869"/>
    </source>
</evidence>
<accession>A0AAN7XJ43</accession>
<evidence type="ECO:0000313" key="2">
    <source>
        <dbReference type="EMBL" id="KAK5861907.1"/>
    </source>
</evidence>
<evidence type="ECO:0000256" key="1">
    <source>
        <dbReference type="SAM" id="MobiDB-lite"/>
    </source>
</evidence>
<protein>
    <submittedName>
        <fullName evidence="2">Uncharacterized protein</fullName>
    </submittedName>
</protein>
<comment type="caution">
    <text evidence="2">The sequence shown here is derived from an EMBL/GenBank/DDBJ whole genome shotgun (WGS) entry which is preliminary data.</text>
</comment>
<reference evidence="2 3" key="1">
    <citation type="journal article" date="2023" name="Genes (Basel)">
        <title>Chromosome-Level Genome Assembly and Circadian Gene Repertoire of the Patagonia Blennie Eleginops maclovinus-The Closest Ancestral Proxy of Antarctic Cryonotothenioids.</title>
        <authorList>
            <person name="Cheng C.C."/>
            <person name="Rivera-Colon A.G."/>
            <person name="Minhas B.F."/>
            <person name="Wilson L."/>
            <person name="Rayamajhi N."/>
            <person name="Vargas-Chacoff L."/>
            <person name="Catchen J.M."/>
        </authorList>
    </citation>
    <scope>NUCLEOTIDE SEQUENCE [LARGE SCALE GENOMIC DNA]</scope>
    <source>
        <strain evidence="2">JMC-PN-2008</strain>
    </source>
</reference>
<sequence>MGIPLPQPWSISPQQSARPISAGANEIKDGEGGVGEASQKEFGKEGKQRWMKGETRASQRSVEERKEK</sequence>
<dbReference type="AlphaFoldDB" id="A0AAN7XJ43"/>
<reference evidence="2 3" key="2">
    <citation type="journal article" date="2023" name="Mol. Biol. Evol.">
        <title>Genomics of Secondarily Temperate Adaptation in the Only Non-Antarctic Icefish.</title>
        <authorList>
            <person name="Rivera-Colon A.G."/>
            <person name="Rayamajhi N."/>
            <person name="Minhas B.F."/>
            <person name="Madrigal G."/>
            <person name="Bilyk K.T."/>
            <person name="Yoon V."/>
            <person name="Hune M."/>
            <person name="Gregory S."/>
            <person name="Cheng C.H.C."/>
            <person name="Catchen J.M."/>
        </authorList>
    </citation>
    <scope>NUCLEOTIDE SEQUENCE [LARGE SCALE GENOMIC DNA]</scope>
    <source>
        <strain evidence="2">JMC-PN-2008</strain>
    </source>
</reference>
<feature type="region of interest" description="Disordered" evidence="1">
    <location>
        <begin position="1"/>
        <end position="68"/>
    </location>
</feature>
<proteinExistence type="predicted"/>
<organism evidence="2 3">
    <name type="scientific">Eleginops maclovinus</name>
    <name type="common">Patagonian blennie</name>
    <name type="synonym">Eleginus maclovinus</name>
    <dbReference type="NCBI Taxonomy" id="56733"/>
    <lineage>
        <taxon>Eukaryota</taxon>
        <taxon>Metazoa</taxon>
        <taxon>Chordata</taxon>
        <taxon>Craniata</taxon>
        <taxon>Vertebrata</taxon>
        <taxon>Euteleostomi</taxon>
        <taxon>Actinopterygii</taxon>
        <taxon>Neopterygii</taxon>
        <taxon>Teleostei</taxon>
        <taxon>Neoteleostei</taxon>
        <taxon>Acanthomorphata</taxon>
        <taxon>Eupercaria</taxon>
        <taxon>Perciformes</taxon>
        <taxon>Notothenioidei</taxon>
        <taxon>Eleginopidae</taxon>
        <taxon>Eleginops</taxon>
    </lineage>
</organism>
<feature type="compositionally biased region" description="Polar residues" evidence="1">
    <location>
        <begin position="9"/>
        <end position="18"/>
    </location>
</feature>
<gene>
    <name evidence="2" type="ORF">PBY51_017345</name>
</gene>
<feature type="compositionally biased region" description="Basic and acidic residues" evidence="1">
    <location>
        <begin position="38"/>
        <end position="68"/>
    </location>
</feature>
<dbReference type="Proteomes" id="UP001346869">
    <property type="component" value="Unassembled WGS sequence"/>
</dbReference>
<keyword evidence="3" id="KW-1185">Reference proteome</keyword>